<feature type="compositionally biased region" description="Polar residues" evidence="1">
    <location>
        <begin position="217"/>
        <end position="226"/>
    </location>
</feature>
<evidence type="ECO:0000313" key="3">
    <source>
        <dbReference type="RefSeq" id="XP_022304331.1"/>
    </source>
</evidence>
<dbReference type="OrthoDB" id="5951504at2759"/>
<keyword evidence="2" id="KW-1185">Reference proteome</keyword>
<feature type="region of interest" description="Disordered" evidence="1">
    <location>
        <begin position="204"/>
        <end position="226"/>
    </location>
</feature>
<name>A0A8B8BN40_CRAVI</name>
<dbReference type="GeneID" id="111111570"/>
<proteinExistence type="predicted"/>
<dbReference type="AlphaFoldDB" id="A0A8B8BN40"/>
<evidence type="ECO:0000256" key="1">
    <source>
        <dbReference type="SAM" id="MobiDB-lite"/>
    </source>
</evidence>
<gene>
    <name evidence="3" type="primary">LOC111111570</name>
</gene>
<protein>
    <submittedName>
        <fullName evidence="3">Uncharacterized protein LOC111111570 isoform X1</fullName>
    </submittedName>
</protein>
<sequence>MSLCFFVTQLALTKHAADVQLKVSDLSVRPLWQNFKIKKVLSATGFHQIGLLLNFNKTPSRKQLLTAVLQFMLSVSAYKSQVLLYRLDVNLLGKSSASKNAASPEMSKLPSLTPVILPRNQKLGFSLSDSLTNLTDYRLRMSTPWLSRPEKPEEMEEKIRLARSKSDVDDEFKDHIERAKTWHQITVIAQEDEMKANESLAKYGRPRTTPTKVKVRSGSTASQQRTPVKKERLLVIPEVDQRRDYAGFVLQQRMDNIDVRHKTEVMKLYLPYIQTTPSS</sequence>
<dbReference type="KEGG" id="cvn:111111570"/>
<evidence type="ECO:0000313" key="2">
    <source>
        <dbReference type="Proteomes" id="UP000694844"/>
    </source>
</evidence>
<organism evidence="2 3">
    <name type="scientific">Crassostrea virginica</name>
    <name type="common">Eastern oyster</name>
    <dbReference type="NCBI Taxonomy" id="6565"/>
    <lineage>
        <taxon>Eukaryota</taxon>
        <taxon>Metazoa</taxon>
        <taxon>Spiralia</taxon>
        <taxon>Lophotrochozoa</taxon>
        <taxon>Mollusca</taxon>
        <taxon>Bivalvia</taxon>
        <taxon>Autobranchia</taxon>
        <taxon>Pteriomorphia</taxon>
        <taxon>Ostreida</taxon>
        <taxon>Ostreoidea</taxon>
        <taxon>Ostreidae</taxon>
        <taxon>Crassostrea</taxon>
    </lineage>
</organism>
<dbReference type="Proteomes" id="UP000694844">
    <property type="component" value="Chromosome 9"/>
</dbReference>
<reference evidence="3" key="1">
    <citation type="submission" date="2025-08" db="UniProtKB">
        <authorList>
            <consortium name="RefSeq"/>
        </authorList>
    </citation>
    <scope>IDENTIFICATION</scope>
    <source>
        <tissue evidence="3">Whole sample</tissue>
    </source>
</reference>
<accession>A0A8B8BN40</accession>
<dbReference type="RefSeq" id="XP_022304331.1">
    <property type="nucleotide sequence ID" value="XM_022448623.1"/>
</dbReference>